<dbReference type="EMBL" id="BDGJ01000078">
    <property type="protein sequence ID" value="GAW92422.1"/>
    <property type="molecule type" value="Genomic_DNA"/>
</dbReference>
<organism evidence="8 9">
    <name type="scientific">Calderihabitans maritimus</name>
    <dbReference type="NCBI Taxonomy" id="1246530"/>
    <lineage>
        <taxon>Bacteria</taxon>
        <taxon>Bacillati</taxon>
        <taxon>Bacillota</taxon>
        <taxon>Clostridia</taxon>
        <taxon>Neomoorellales</taxon>
        <taxon>Calderihabitantaceae</taxon>
        <taxon>Calderihabitans</taxon>
    </lineage>
</organism>
<dbReference type="SUPFAM" id="SSF53850">
    <property type="entry name" value="Periplasmic binding protein-like II"/>
    <property type="match status" value="1"/>
</dbReference>
<reference evidence="9" key="1">
    <citation type="journal article" date="2017" name="Appl. Environ. Microbiol.">
        <title>Genomic analysis of Calderihabitans maritimus KKC1, a thermophilic hydrogenogenic carboxydotrophic bacterium isolated from marine sediment.</title>
        <authorList>
            <person name="Omae K."/>
            <person name="Yoneda Y."/>
            <person name="Fukuyama Y."/>
            <person name="Yoshida T."/>
            <person name="Sako Y."/>
        </authorList>
    </citation>
    <scope>NUCLEOTIDE SEQUENCE [LARGE SCALE GENOMIC DNA]</scope>
    <source>
        <strain evidence="9">KKC1</strain>
    </source>
</reference>
<gene>
    <name evidence="8" type="ORF">KKC1_15760</name>
</gene>
<comment type="subcellular location">
    <subcellularLocation>
        <location evidence="1">Membrane</location>
        <topology evidence="1">Lipid-anchor</topology>
    </subcellularLocation>
</comment>
<accession>A0A1Z5HSC4</accession>
<evidence type="ECO:0000313" key="8">
    <source>
        <dbReference type="EMBL" id="GAW92422.1"/>
    </source>
</evidence>
<evidence type="ECO:0000256" key="5">
    <source>
        <dbReference type="ARBA" id="ARBA00023288"/>
    </source>
</evidence>
<evidence type="ECO:0000313" key="9">
    <source>
        <dbReference type="Proteomes" id="UP000197032"/>
    </source>
</evidence>
<dbReference type="Pfam" id="PF03180">
    <property type="entry name" value="Lipoprotein_9"/>
    <property type="match status" value="1"/>
</dbReference>
<protein>
    <recommendedName>
        <fullName evidence="6">Lipoprotein</fullName>
    </recommendedName>
</protein>
<dbReference type="GO" id="GO:0016020">
    <property type="term" value="C:membrane"/>
    <property type="evidence" value="ECO:0007669"/>
    <property type="project" value="UniProtKB-SubCell"/>
</dbReference>
<dbReference type="RefSeq" id="WP_088553782.1">
    <property type="nucleotide sequence ID" value="NZ_BDGJ01000078.1"/>
</dbReference>
<dbReference type="PANTHER" id="PTHR30429">
    <property type="entry name" value="D-METHIONINE-BINDING LIPOPROTEIN METQ"/>
    <property type="match status" value="1"/>
</dbReference>
<sequence length="287" mass="31074">MKLSKVFIVAITLTLVFLLVAGCGQSATETQETGKAGETETKQETVKLVVGATPVPHAEILEAAKPLLAEKGIELEIKEFTDYVLPNQALADGELDANYFQHVPYLNDFKEKNNLDLTYTVAVHFEPMGLYSQKIKSLEELTEGAKIAVPNDPTNEARALLLLQDNGLIKLKEGIGLTATVNDIVENPKQLEIIELEAAQIPRSLPDVDAAVINGNYAIDAGLSPAKDAIVSESKDSLAAETYANVVAVRVGDEDREEIKALGEVLTSPEIKKFIEETYQGAVVPVF</sequence>
<evidence type="ECO:0000256" key="1">
    <source>
        <dbReference type="ARBA" id="ARBA00004635"/>
    </source>
</evidence>
<evidence type="ECO:0000256" key="2">
    <source>
        <dbReference type="ARBA" id="ARBA00022729"/>
    </source>
</evidence>
<keyword evidence="9" id="KW-1185">Reference proteome</keyword>
<dbReference type="Gene3D" id="3.40.190.10">
    <property type="entry name" value="Periplasmic binding protein-like II"/>
    <property type="match status" value="2"/>
</dbReference>
<name>A0A1Z5HSC4_9FIRM</name>
<evidence type="ECO:0000256" key="3">
    <source>
        <dbReference type="ARBA" id="ARBA00023136"/>
    </source>
</evidence>
<dbReference type="InterPro" id="IPR004872">
    <property type="entry name" value="Lipoprotein_NlpA"/>
</dbReference>
<proteinExistence type="inferred from homology"/>
<comment type="caution">
    <text evidence="8">The sequence shown here is derived from an EMBL/GenBank/DDBJ whole genome shotgun (WGS) entry which is preliminary data.</text>
</comment>
<keyword evidence="3" id="KW-0472">Membrane</keyword>
<dbReference type="AlphaFoldDB" id="A0A1Z5HSC4"/>
<evidence type="ECO:0000256" key="7">
    <source>
        <dbReference type="PIRSR" id="PIRSR002854-1"/>
    </source>
</evidence>
<keyword evidence="5 6" id="KW-0449">Lipoprotein</keyword>
<dbReference type="CDD" id="cd13597">
    <property type="entry name" value="PBP2_lipoprotein_Tp32"/>
    <property type="match status" value="1"/>
</dbReference>
<dbReference type="PIRSF" id="PIRSF002854">
    <property type="entry name" value="MetQ"/>
    <property type="match status" value="1"/>
</dbReference>
<dbReference type="OrthoDB" id="9812878at2"/>
<comment type="similarity">
    <text evidence="6">Belongs to the nlpA lipoprotein family.</text>
</comment>
<dbReference type="Proteomes" id="UP000197032">
    <property type="component" value="Unassembled WGS sequence"/>
</dbReference>
<dbReference type="PANTHER" id="PTHR30429:SF0">
    <property type="entry name" value="METHIONINE-BINDING LIPOPROTEIN METQ"/>
    <property type="match status" value="1"/>
</dbReference>
<keyword evidence="2" id="KW-0732">Signal</keyword>
<keyword evidence="4" id="KW-0564">Palmitate</keyword>
<evidence type="ECO:0000256" key="6">
    <source>
        <dbReference type="PIRNR" id="PIRNR002854"/>
    </source>
</evidence>
<feature type="lipid moiety-binding region" description="S-diacylglycerol cysteine" evidence="7">
    <location>
        <position position="23"/>
    </location>
</feature>
<dbReference type="PROSITE" id="PS51257">
    <property type="entry name" value="PROKAR_LIPOPROTEIN"/>
    <property type="match status" value="1"/>
</dbReference>
<evidence type="ECO:0000256" key="4">
    <source>
        <dbReference type="ARBA" id="ARBA00023139"/>
    </source>
</evidence>